<comment type="caution">
    <text evidence="6">The sequence shown here is derived from an EMBL/GenBank/DDBJ whole genome shotgun (WGS) entry which is preliminary data.</text>
</comment>
<evidence type="ECO:0000256" key="3">
    <source>
        <dbReference type="ARBA" id="ARBA00022824"/>
    </source>
</evidence>
<dbReference type="Pfam" id="PF00226">
    <property type="entry name" value="DnaJ"/>
    <property type="match status" value="1"/>
</dbReference>
<dbReference type="CDD" id="cd06257">
    <property type="entry name" value="DnaJ"/>
    <property type="match status" value="1"/>
</dbReference>
<keyword evidence="2" id="KW-0732">Signal</keyword>
<feature type="domain" description="J" evidence="5">
    <location>
        <begin position="247"/>
        <end position="317"/>
    </location>
</feature>
<dbReference type="PRINTS" id="PR00625">
    <property type="entry name" value="JDOMAIN"/>
</dbReference>
<evidence type="ECO:0000256" key="2">
    <source>
        <dbReference type="ARBA" id="ARBA00022729"/>
    </source>
</evidence>
<gene>
    <name evidence="6" type="ORF">CYMTET_9221</name>
</gene>
<dbReference type="AlphaFoldDB" id="A0AAE0LF85"/>
<dbReference type="GO" id="GO:0051087">
    <property type="term" value="F:protein-folding chaperone binding"/>
    <property type="evidence" value="ECO:0007669"/>
    <property type="project" value="TreeGrafter"/>
</dbReference>
<dbReference type="GO" id="GO:0034975">
    <property type="term" value="P:protein folding in endoplasmic reticulum"/>
    <property type="evidence" value="ECO:0007669"/>
    <property type="project" value="TreeGrafter"/>
</dbReference>
<evidence type="ECO:0000313" key="6">
    <source>
        <dbReference type="EMBL" id="KAK3283068.1"/>
    </source>
</evidence>
<organism evidence="6 7">
    <name type="scientific">Cymbomonas tetramitiformis</name>
    <dbReference type="NCBI Taxonomy" id="36881"/>
    <lineage>
        <taxon>Eukaryota</taxon>
        <taxon>Viridiplantae</taxon>
        <taxon>Chlorophyta</taxon>
        <taxon>Pyramimonadophyceae</taxon>
        <taxon>Pyramimonadales</taxon>
        <taxon>Pyramimonadaceae</taxon>
        <taxon>Cymbomonas</taxon>
    </lineage>
</organism>
<dbReference type="EMBL" id="LGRX02003047">
    <property type="protein sequence ID" value="KAK3283068.1"/>
    <property type="molecule type" value="Genomic_DNA"/>
</dbReference>
<accession>A0AAE0LF85</accession>
<protein>
    <recommendedName>
        <fullName evidence="5">J domain-containing protein</fullName>
    </recommendedName>
</protein>
<feature type="region of interest" description="Disordered" evidence="4">
    <location>
        <begin position="67"/>
        <end position="89"/>
    </location>
</feature>
<dbReference type="PROSITE" id="PS50076">
    <property type="entry name" value="DNAJ_2"/>
    <property type="match status" value="1"/>
</dbReference>
<dbReference type="PANTHER" id="PTHR44140:SF2">
    <property type="entry name" value="LD25575P"/>
    <property type="match status" value="1"/>
</dbReference>
<evidence type="ECO:0000256" key="1">
    <source>
        <dbReference type="ARBA" id="ARBA00004240"/>
    </source>
</evidence>
<sequence length="320" mass="35058">MLLRVLEPSHLRLGHCTSRGAEPSHLRLKDLHAEGVLRPSAPAPGHSVMSRGAEALTSAARALHVEGVPRPRTSAPGALHAEGKSEASHLRLGTARQRVCAGGPSHLRLGASNAEGVLRPLTSAPGALHVEGVLRPLTSAPGALHVEGVLRPLTSAPGALHVEGVLRPLTSAPGALHVEGVLRPRTSAPGALHVEGNEKEVEMAKRMITETFEKADLEKKEKREKHKEWVKDNKRQKRQLYHIRHKADYEILGVPVGTSKADCKKAYRKLIVIWHPDKHQTKSDADRARAEKKFKEIQEAYDRLMSTDEDETIEQLGYKK</sequence>
<evidence type="ECO:0000313" key="7">
    <source>
        <dbReference type="Proteomes" id="UP001190700"/>
    </source>
</evidence>
<dbReference type="GO" id="GO:0005783">
    <property type="term" value="C:endoplasmic reticulum"/>
    <property type="evidence" value="ECO:0007669"/>
    <property type="project" value="UniProtKB-SubCell"/>
</dbReference>
<dbReference type="GO" id="GO:0051787">
    <property type="term" value="F:misfolded protein binding"/>
    <property type="evidence" value="ECO:0007669"/>
    <property type="project" value="TreeGrafter"/>
</dbReference>
<keyword evidence="7" id="KW-1185">Reference proteome</keyword>
<keyword evidence="3" id="KW-0256">Endoplasmic reticulum</keyword>
<evidence type="ECO:0000256" key="4">
    <source>
        <dbReference type="SAM" id="MobiDB-lite"/>
    </source>
</evidence>
<comment type="subcellular location">
    <subcellularLocation>
        <location evidence="1">Endoplasmic reticulum</location>
    </subcellularLocation>
</comment>
<dbReference type="PANTHER" id="PTHR44140">
    <property type="entry name" value="LD25575P"/>
    <property type="match status" value="1"/>
</dbReference>
<evidence type="ECO:0000259" key="5">
    <source>
        <dbReference type="PROSITE" id="PS50076"/>
    </source>
</evidence>
<dbReference type="InterPro" id="IPR001623">
    <property type="entry name" value="DnaJ_domain"/>
</dbReference>
<name>A0AAE0LF85_9CHLO</name>
<dbReference type="InterPro" id="IPR036869">
    <property type="entry name" value="J_dom_sf"/>
</dbReference>
<dbReference type="InterPro" id="IPR051727">
    <property type="entry name" value="DnaJ_C3_Co-chaperones"/>
</dbReference>
<proteinExistence type="predicted"/>
<dbReference type="SMART" id="SM00271">
    <property type="entry name" value="DnaJ"/>
    <property type="match status" value="1"/>
</dbReference>
<dbReference type="Proteomes" id="UP001190700">
    <property type="component" value="Unassembled WGS sequence"/>
</dbReference>
<reference evidence="6 7" key="1">
    <citation type="journal article" date="2015" name="Genome Biol. Evol.">
        <title>Comparative Genomics of a Bacterivorous Green Alga Reveals Evolutionary Causalities and Consequences of Phago-Mixotrophic Mode of Nutrition.</title>
        <authorList>
            <person name="Burns J.A."/>
            <person name="Paasch A."/>
            <person name="Narechania A."/>
            <person name="Kim E."/>
        </authorList>
    </citation>
    <scope>NUCLEOTIDE SEQUENCE [LARGE SCALE GENOMIC DNA]</scope>
    <source>
        <strain evidence="6 7">PLY_AMNH</strain>
    </source>
</reference>
<dbReference type="SUPFAM" id="SSF46565">
    <property type="entry name" value="Chaperone J-domain"/>
    <property type="match status" value="1"/>
</dbReference>
<dbReference type="Gene3D" id="1.10.287.110">
    <property type="entry name" value="DnaJ domain"/>
    <property type="match status" value="1"/>
</dbReference>